<keyword evidence="11" id="KW-1185">Reference proteome</keyword>
<evidence type="ECO:0000256" key="5">
    <source>
        <dbReference type="ARBA" id="ARBA00022833"/>
    </source>
</evidence>
<dbReference type="InterPro" id="IPR050331">
    <property type="entry name" value="Zinc_finger"/>
</dbReference>
<feature type="compositionally biased region" description="Polar residues" evidence="8">
    <location>
        <begin position="276"/>
        <end position="289"/>
    </location>
</feature>
<keyword evidence="2" id="KW-0479">Metal-binding</keyword>
<feature type="compositionally biased region" description="Polar residues" evidence="8">
    <location>
        <begin position="18"/>
        <end position="35"/>
    </location>
</feature>
<dbReference type="PANTHER" id="PTHR16515">
    <property type="entry name" value="PR DOMAIN ZINC FINGER PROTEIN"/>
    <property type="match status" value="1"/>
</dbReference>
<feature type="region of interest" description="Disordered" evidence="8">
    <location>
        <begin position="1"/>
        <end position="47"/>
    </location>
</feature>
<evidence type="ECO:0000256" key="6">
    <source>
        <dbReference type="ARBA" id="ARBA00023242"/>
    </source>
</evidence>
<sequence>MSESLDPGLVRPRPPSNLFVSTKTSQAHSPSRQYTLPSPPLSDSSDAAAGALDFDLEPLDHIVARHNTPPGSEHDHFVASPQSSTALVSPKVSTLSGLSPTSFKFDGLDVSAAAAAAAAVGLPSSTATSPTTTAEALSVHHLERFLHYKALAAQAQAELSLSLLESRQPMGTEDVLKNARNAMLSLQHQPAPFFSAPAPSAAAGWNQTFTYQQQQHHQQQQQHVFHAQAQAQSHLQAHEAAAQQAAAAQRNAMTNYYMPQRTSFDGGAPAVPQAPSLWSRQSASTSVSGASPPFPSTPTYTASATLGDAKSSHPSFATTGPSLPVIDGENEIEADELDFGSPEADDSRSNVSIPNLHGGGRGYVPGKTPDDPKKRHKCTVCGRGFARVFNLKSHVQTHDPLRPKPHQCPHHMCKRSFSRLHDLERHRQGIHSDGPLVDAKRQGVSPSVVRAQSRMQRRAEAGGLI</sequence>
<organism evidence="10 11">
    <name type="scientific">Vanrija albida</name>
    <dbReference type="NCBI Taxonomy" id="181172"/>
    <lineage>
        <taxon>Eukaryota</taxon>
        <taxon>Fungi</taxon>
        <taxon>Dikarya</taxon>
        <taxon>Basidiomycota</taxon>
        <taxon>Agaricomycotina</taxon>
        <taxon>Tremellomycetes</taxon>
        <taxon>Trichosporonales</taxon>
        <taxon>Trichosporonaceae</taxon>
        <taxon>Vanrija</taxon>
    </lineage>
</organism>
<evidence type="ECO:0000259" key="9">
    <source>
        <dbReference type="PROSITE" id="PS50157"/>
    </source>
</evidence>
<dbReference type="Gene3D" id="3.30.160.60">
    <property type="entry name" value="Classic Zinc Finger"/>
    <property type="match status" value="2"/>
</dbReference>
<dbReference type="PROSITE" id="PS00028">
    <property type="entry name" value="ZINC_FINGER_C2H2_1"/>
    <property type="match status" value="2"/>
</dbReference>
<keyword evidence="4 7" id="KW-0863">Zinc-finger</keyword>
<evidence type="ECO:0000313" key="11">
    <source>
        <dbReference type="Proteomes" id="UP001565368"/>
    </source>
</evidence>
<accession>A0ABR3Q593</accession>
<keyword evidence="5" id="KW-0862">Zinc</keyword>
<name>A0ABR3Q593_9TREE</name>
<dbReference type="GeneID" id="95984940"/>
<dbReference type="EMBL" id="JBBXJM010000003">
    <property type="protein sequence ID" value="KAL1409898.1"/>
    <property type="molecule type" value="Genomic_DNA"/>
</dbReference>
<feature type="region of interest" description="Disordered" evidence="8">
    <location>
        <begin position="430"/>
        <end position="465"/>
    </location>
</feature>
<comment type="subcellular location">
    <subcellularLocation>
        <location evidence="1">Nucleus</location>
    </subcellularLocation>
</comment>
<dbReference type="PANTHER" id="PTHR16515:SF49">
    <property type="entry name" value="GASTRULA ZINC FINGER PROTEIN XLCGF49.1-LIKE-RELATED"/>
    <property type="match status" value="1"/>
</dbReference>
<evidence type="ECO:0000256" key="4">
    <source>
        <dbReference type="ARBA" id="ARBA00022771"/>
    </source>
</evidence>
<dbReference type="Proteomes" id="UP001565368">
    <property type="component" value="Unassembled WGS sequence"/>
</dbReference>
<feature type="region of interest" description="Disordered" evidence="8">
    <location>
        <begin position="266"/>
        <end position="326"/>
    </location>
</feature>
<comment type="caution">
    <text evidence="10">The sequence shown here is derived from an EMBL/GenBank/DDBJ whole genome shotgun (WGS) entry which is preliminary data.</text>
</comment>
<gene>
    <name evidence="10" type="ORF">Q8F55_003897</name>
</gene>
<feature type="compositionally biased region" description="Polar residues" evidence="8">
    <location>
        <begin position="312"/>
        <end position="321"/>
    </location>
</feature>
<protein>
    <recommendedName>
        <fullName evidence="9">C2H2-type domain-containing protein</fullName>
    </recommendedName>
</protein>
<dbReference type="InterPro" id="IPR036236">
    <property type="entry name" value="Znf_C2H2_sf"/>
</dbReference>
<keyword evidence="6" id="KW-0539">Nucleus</keyword>
<dbReference type="PROSITE" id="PS50157">
    <property type="entry name" value="ZINC_FINGER_C2H2_2"/>
    <property type="match status" value="2"/>
</dbReference>
<feature type="region of interest" description="Disordered" evidence="8">
    <location>
        <begin position="63"/>
        <end position="82"/>
    </location>
</feature>
<dbReference type="RefSeq" id="XP_069209842.1">
    <property type="nucleotide sequence ID" value="XM_069352424.1"/>
</dbReference>
<proteinExistence type="predicted"/>
<evidence type="ECO:0000256" key="7">
    <source>
        <dbReference type="PROSITE-ProRule" id="PRU00042"/>
    </source>
</evidence>
<feature type="domain" description="C2H2-type" evidence="9">
    <location>
        <begin position="406"/>
        <end position="432"/>
    </location>
</feature>
<evidence type="ECO:0000256" key="2">
    <source>
        <dbReference type="ARBA" id="ARBA00022723"/>
    </source>
</evidence>
<reference evidence="10 11" key="1">
    <citation type="submission" date="2023-08" db="EMBL/GenBank/DDBJ databases">
        <title>Annotated Genome Sequence of Vanrija albida AlHP1.</title>
        <authorList>
            <person name="Herzog R."/>
        </authorList>
    </citation>
    <scope>NUCLEOTIDE SEQUENCE [LARGE SCALE GENOMIC DNA]</scope>
    <source>
        <strain evidence="10 11">AlHP1</strain>
    </source>
</reference>
<dbReference type="SUPFAM" id="SSF57667">
    <property type="entry name" value="beta-beta-alpha zinc fingers"/>
    <property type="match status" value="1"/>
</dbReference>
<evidence type="ECO:0000256" key="3">
    <source>
        <dbReference type="ARBA" id="ARBA00022737"/>
    </source>
</evidence>
<keyword evidence="3" id="KW-0677">Repeat</keyword>
<dbReference type="Pfam" id="PF00096">
    <property type="entry name" value="zf-C2H2"/>
    <property type="match status" value="1"/>
</dbReference>
<dbReference type="InterPro" id="IPR013087">
    <property type="entry name" value="Znf_C2H2_type"/>
</dbReference>
<evidence type="ECO:0000256" key="1">
    <source>
        <dbReference type="ARBA" id="ARBA00004123"/>
    </source>
</evidence>
<dbReference type="SMART" id="SM00355">
    <property type="entry name" value="ZnF_C2H2"/>
    <property type="match status" value="2"/>
</dbReference>
<evidence type="ECO:0000256" key="8">
    <source>
        <dbReference type="SAM" id="MobiDB-lite"/>
    </source>
</evidence>
<feature type="region of interest" description="Disordered" evidence="8">
    <location>
        <begin position="339"/>
        <end position="375"/>
    </location>
</feature>
<feature type="domain" description="C2H2-type" evidence="9">
    <location>
        <begin position="376"/>
        <end position="403"/>
    </location>
</feature>
<evidence type="ECO:0000313" key="10">
    <source>
        <dbReference type="EMBL" id="KAL1409898.1"/>
    </source>
</evidence>